<dbReference type="GO" id="GO:0000981">
    <property type="term" value="F:DNA-binding transcription factor activity, RNA polymerase II-specific"/>
    <property type="evidence" value="ECO:0007669"/>
    <property type="project" value="TreeGrafter"/>
</dbReference>
<dbReference type="GO" id="GO:0005667">
    <property type="term" value="C:transcription regulator complex"/>
    <property type="evidence" value="ECO:0007669"/>
    <property type="project" value="TreeGrafter"/>
</dbReference>
<sequence>MVDDRDFVFKYWPEQALMEDICSPEAYISTHNDNHHNLFATSLHHAANSRMPHHQQDRLGMPGPSYYAPGSPNAAFFQMPTPKMSTLPGPSGLSPSSTTTTATTTAAAAAPHHYRQESPTSTHSDRSHSKQRSSARSTDGDECDDEAQAAIKRQRNTMAARKYRQKRLDRIADLERALSDMAGERDELKLKLARREAEVEALREVLGKR</sequence>
<dbReference type="Proteomes" id="UP000241546">
    <property type="component" value="Unassembled WGS sequence"/>
</dbReference>
<feature type="coiled-coil region" evidence="4">
    <location>
        <begin position="171"/>
        <end position="205"/>
    </location>
</feature>
<evidence type="ECO:0000259" key="6">
    <source>
        <dbReference type="PROSITE" id="PS50217"/>
    </source>
</evidence>
<proteinExistence type="predicted"/>
<dbReference type="RefSeq" id="XP_024749087.1">
    <property type="nucleotide sequence ID" value="XM_024895317.1"/>
</dbReference>
<dbReference type="GO" id="GO:1903833">
    <property type="term" value="P:positive regulation of cellular response to amino acid starvation"/>
    <property type="evidence" value="ECO:0007669"/>
    <property type="project" value="TreeGrafter"/>
</dbReference>
<dbReference type="OrthoDB" id="2257100at2759"/>
<evidence type="ECO:0000313" key="7">
    <source>
        <dbReference type="EMBL" id="PTB65767.1"/>
    </source>
</evidence>
<keyword evidence="3" id="KW-0804">Transcription</keyword>
<dbReference type="PANTHER" id="PTHR11462:SF35">
    <property type="entry name" value="TRANSCRIPTION FACTOR JRA"/>
    <property type="match status" value="1"/>
</dbReference>
<feature type="compositionally biased region" description="Low complexity" evidence="5">
    <location>
        <begin position="85"/>
        <end position="111"/>
    </location>
</feature>
<dbReference type="GO" id="GO:0001080">
    <property type="term" value="P:nitrogen catabolite activation of transcription from RNA polymerase II promoter"/>
    <property type="evidence" value="ECO:0007669"/>
    <property type="project" value="TreeGrafter"/>
</dbReference>
<evidence type="ECO:0000313" key="8">
    <source>
        <dbReference type="Proteomes" id="UP000241546"/>
    </source>
</evidence>
<keyword evidence="4" id="KW-0175">Coiled coil</keyword>
<dbReference type="InterPro" id="IPR050946">
    <property type="entry name" value="AP-1_TF_bZIP"/>
</dbReference>
<dbReference type="AlphaFoldDB" id="A0A2T4B8V9"/>
<dbReference type="Gene3D" id="1.20.5.170">
    <property type="match status" value="1"/>
</dbReference>
<dbReference type="GeneID" id="36603435"/>
<gene>
    <name evidence="7" type="ORF">BBK36DRAFT_1169461</name>
</gene>
<dbReference type="CDD" id="cd12193">
    <property type="entry name" value="bZIP_GCN4"/>
    <property type="match status" value="1"/>
</dbReference>
<evidence type="ECO:0000256" key="3">
    <source>
        <dbReference type="ARBA" id="ARBA00023163"/>
    </source>
</evidence>
<dbReference type="PROSITE" id="PS50217">
    <property type="entry name" value="BZIP"/>
    <property type="match status" value="1"/>
</dbReference>
<keyword evidence="2" id="KW-0238">DNA-binding</keyword>
<dbReference type="InterPro" id="IPR046347">
    <property type="entry name" value="bZIP_sf"/>
</dbReference>
<keyword evidence="1" id="KW-0805">Transcription regulation</keyword>
<reference evidence="8" key="1">
    <citation type="submission" date="2016-07" db="EMBL/GenBank/DDBJ databases">
        <title>Multiple horizontal gene transfer events from other fungi enriched the ability of initially mycotrophic Trichoderma (Ascomycota) to feed on dead plant biomass.</title>
        <authorList>
            <consortium name="DOE Joint Genome Institute"/>
            <person name="Atanasova L."/>
            <person name="Chenthamara K."/>
            <person name="Zhang J."/>
            <person name="Grujic M."/>
            <person name="Henrissat B."/>
            <person name="Kuo A."/>
            <person name="Aerts A."/>
            <person name="Salamov A."/>
            <person name="Lipzen A."/>
            <person name="Labutti K."/>
            <person name="Barry K."/>
            <person name="Miao Y."/>
            <person name="Rahimi M.J."/>
            <person name="Shen Q."/>
            <person name="Grigoriev I.V."/>
            <person name="Kubicek C.P."/>
            <person name="Druzhinina I.S."/>
        </authorList>
    </citation>
    <scope>NUCLEOTIDE SEQUENCE [LARGE SCALE GENOMIC DNA]</scope>
    <source>
        <strain evidence="8">TUCIM 6016</strain>
    </source>
</reference>
<organism evidence="7 8">
    <name type="scientific">Trichoderma citrinoviride</name>
    <dbReference type="NCBI Taxonomy" id="58853"/>
    <lineage>
        <taxon>Eukaryota</taxon>
        <taxon>Fungi</taxon>
        <taxon>Dikarya</taxon>
        <taxon>Ascomycota</taxon>
        <taxon>Pezizomycotina</taxon>
        <taxon>Sordariomycetes</taxon>
        <taxon>Hypocreomycetidae</taxon>
        <taxon>Hypocreales</taxon>
        <taxon>Hypocreaceae</taxon>
        <taxon>Trichoderma</taxon>
    </lineage>
</organism>
<dbReference type="PANTHER" id="PTHR11462">
    <property type="entry name" value="JUN TRANSCRIPTION FACTOR-RELATED"/>
    <property type="match status" value="1"/>
</dbReference>
<dbReference type="SMART" id="SM00338">
    <property type="entry name" value="BRLZ"/>
    <property type="match status" value="1"/>
</dbReference>
<dbReference type="PROSITE" id="PS00036">
    <property type="entry name" value="BZIP_BASIC"/>
    <property type="match status" value="1"/>
</dbReference>
<evidence type="ECO:0000256" key="5">
    <source>
        <dbReference type="SAM" id="MobiDB-lite"/>
    </source>
</evidence>
<evidence type="ECO:0000256" key="1">
    <source>
        <dbReference type="ARBA" id="ARBA00023015"/>
    </source>
</evidence>
<keyword evidence="8" id="KW-1185">Reference proteome</keyword>
<dbReference type="GO" id="GO:0000978">
    <property type="term" value="F:RNA polymerase II cis-regulatory region sequence-specific DNA binding"/>
    <property type="evidence" value="ECO:0007669"/>
    <property type="project" value="TreeGrafter"/>
</dbReference>
<feature type="domain" description="BZIP" evidence="6">
    <location>
        <begin position="146"/>
        <end position="209"/>
    </location>
</feature>
<protein>
    <recommendedName>
        <fullName evidence="6">BZIP domain-containing protein</fullName>
    </recommendedName>
</protein>
<dbReference type="EMBL" id="KZ680214">
    <property type="protein sequence ID" value="PTB65767.1"/>
    <property type="molecule type" value="Genomic_DNA"/>
</dbReference>
<name>A0A2T4B8V9_9HYPO</name>
<dbReference type="InterPro" id="IPR004827">
    <property type="entry name" value="bZIP"/>
</dbReference>
<evidence type="ECO:0000256" key="4">
    <source>
        <dbReference type="SAM" id="Coils"/>
    </source>
</evidence>
<dbReference type="SUPFAM" id="SSF57959">
    <property type="entry name" value="Leucine zipper domain"/>
    <property type="match status" value="1"/>
</dbReference>
<evidence type="ECO:0000256" key="2">
    <source>
        <dbReference type="ARBA" id="ARBA00023125"/>
    </source>
</evidence>
<dbReference type="Pfam" id="PF07716">
    <property type="entry name" value="bZIP_2"/>
    <property type="match status" value="1"/>
</dbReference>
<accession>A0A2T4B8V9</accession>
<feature type="region of interest" description="Disordered" evidence="5">
    <location>
        <begin position="72"/>
        <end position="145"/>
    </location>
</feature>